<dbReference type="Gene3D" id="2.130.10.10">
    <property type="entry name" value="YVTN repeat-like/Quinoprotein amine dehydrogenase"/>
    <property type="match status" value="1"/>
</dbReference>
<dbReference type="SUPFAM" id="SSF53474">
    <property type="entry name" value="alpha/beta-Hydrolases"/>
    <property type="match status" value="1"/>
</dbReference>
<protein>
    <submittedName>
        <fullName evidence="3">Dipeptidyl aminopeptidase BIII</fullName>
    </submittedName>
</protein>
<feature type="domain" description="Peptidase S9 prolyl oligopeptidase catalytic" evidence="2">
    <location>
        <begin position="432"/>
        <end position="644"/>
    </location>
</feature>
<gene>
    <name evidence="3" type="primary">dapb3_3</name>
    <name evidence="3" type="ORF">PbB2_02264</name>
</gene>
<evidence type="ECO:0000313" key="4">
    <source>
        <dbReference type="Proteomes" id="UP000245086"/>
    </source>
</evidence>
<dbReference type="SUPFAM" id="SSF82171">
    <property type="entry name" value="DPP6 N-terminal domain-like"/>
    <property type="match status" value="1"/>
</dbReference>
<keyword evidence="3" id="KW-0645">Protease</keyword>
<comment type="caution">
    <text evidence="3">The sequence shown here is derived from an EMBL/GenBank/DDBJ whole genome shotgun (WGS) entry which is preliminary data.</text>
</comment>
<sequence>MGLHKYLVASGLLGMVWMSPTFGLAKPPPAEAFAATQKITDVAISADGNRIAFAYSSDLGETQVRVMDLSTRKAVGVSVGDKKLRDITFEDGGDVLITASDTTQVDTFKDEMFRTFSFDFETSTIRNLLAEGGVLREYNYGVGLVSILPDKPNRVMMVAYDLNNADRVSLNLYEVATNGTQTEIKAFGNPNTYDWMVDRAGNPIARLDYDASRKTTKMFVGAADKQFEEVLSLDDNVTRAIGFRGLTRGGKIVFSQDTGSELGEIHAIDPTTKAITTFLRVEDVELSYVVTDQWSSSVVGVVMGGLEPTTQMISADLQEAQAILENTFPGKIVSIVDFSRDRKSVVARIETTSIPPEYVLLRVDGPKLVRLGEAYPQLKDVPMGRLQATSFKSRDGVDIPVYVTLPPGDGDIKNAPTIIFPHGGPQSRDWPRFDYWAQFMATRGYVVIQPQFRGSTGFGRAFSDAGFRQWGKRMQDDVSDAVAWAVKEGLTDPAKVCIVGGSYGGYAALAGATLTPDLYRCVVSVAGVSDLPRLIETEKNNAGRSRAANVNYWTSHIGDNQSELAAASPRRLATAVRAPILLIHGKDDTVVRFEQSVMMANALKAAGKPHKLVELSGEDHWLSRTETRLQMLNELEAFLRTHLGPGVK</sequence>
<evidence type="ECO:0000313" key="3">
    <source>
        <dbReference type="EMBL" id="GBF58578.1"/>
    </source>
</evidence>
<dbReference type="Gene3D" id="3.40.50.1820">
    <property type="entry name" value="alpha/beta hydrolase"/>
    <property type="match status" value="1"/>
</dbReference>
<keyword evidence="1" id="KW-0378">Hydrolase</keyword>
<evidence type="ECO:0000256" key="1">
    <source>
        <dbReference type="ARBA" id="ARBA00022801"/>
    </source>
</evidence>
<organism evidence="3 4">
    <name type="scientific">Candidatus Phycosocius bacilliformis</name>
    <dbReference type="NCBI Taxonomy" id="1445552"/>
    <lineage>
        <taxon>Bacteria</taxon>
        <taxon>Pseudomonadati</taxon>
        <taxon>Pseudomonadota</taxon>
        <taxon>Alphaproteobacteria</taxon>
        <taxon>Caulobacterales</taxon>
        <taxon>Caulobacterales incertae sedis</taxon>
        <taxon>Candidatus Phycosocius</taxon>
    </lineage>
</organism>
<dbReference type="InterPro" id="IPR015943">
    <property type="entry name" value="WD40/YVTN_repeat-like_dom_sf"/>
</dbReference>
<dbReference type="OrthoDB" id="128799at2"/>
<dbReference type="PRINTS" id="PR00862">
    <property type="entry name" value="PROLIGOPTASE"/>
</dbReference>
<dbReference type="AlphaFoldDB" id="A0A2P2EBZ4"/>
<dbReference type="InterPro" id="IPR029058">
    <property type="entry name" value="AB_hydrolase_fold"/>
</dbReference>
<dbReference type="EMBL" id="BFBR01000007">
    <property type="protein sequence ID" value="GBF58578.1"/>
    <property type="molecule type" value="Genomic_DNA"/>
</dbReference>
<keyword evidence="3" id="KW-0031">Aminopeptidase</keyword>
<dbReference type="GO" id="GO:0004177">
    <property type="term" value="F:aminopeptidase activity"/>
    <property type="evidence" value="ECO:0007669"/>
    <property type="project" value="UniProtKB-KW"/>
</dbReference>
<accession>A0A2P2EBZ4</accession>
<dbReference type="InterPro" id="IPR001375">
    <property type="entry name" value="Peptidase_S9_cat"/>
</dbReference>
<dbReference type="PANTHER" id="PTHR42776:SF27">
    <property type="entry name" value="DIPEPTIDYL PEPTIDASE FAMILY MEMBER 6"/>
    <property type="match status" value="1"/>
</dbReference>
<name>A0A2P2EBZ4_9PROT</name>
<dbReference type="GO" id="GO:0004252">
    <property type="term" value="F:serine-type endopeptidase activity"/>
    <property type="evidence" value="ECO:0007669"/>
    <property type="project" value="InterPro"/>
</dbReference>
<proteinExistence type="predicted"/>
<dbReference type="GO" id="GO:0006508">
    <property type="term" value="P:proteolysis"/>
    <property type="evidence" value="ECO:0007669"/>
    <property type="project" value="InterPro"/>
</dbReference>
<keyword evidence="4" id="KW-1185">Reference proteome</keyword>
<dbReference type="InterPro" id="IPR002470">
    <property type="entry name" value="Peptidase_S9A"/>
</dbReference>
<evidence type="ECO:0000259" key="2">
    <source>
        <dbReference type="Pfam" id="PF00326"/>
    </source>
</evidence>
<reference evidence="3 4" key="1">
    <citation type="journal article" date="2018" name="Genome Announc.">
        <title>Draft Genome Sequence of "Candidatus Phycosocius bacilliformis," an Alphaproteobacterial Ectosymbiont of the Hydrocarbon-Producing Green Alga Botryococcus braunii.</title>
        <authorList>
            <person name="Tanabe Y."/>
            <person name="Yamaguchi H."/>
            <person name="Watanabe M.M."/>
        </authorList>
    </citation>
    <scope>NUCLEOTIDE SEQUENCE [LARGE SCALE GENOMIC DNA]</scope>
    <source>
        <strain evidence="3 4">BOTRYCO-2</strain>
    </source>
</reference>
<dbReference type="Pfam" id="PF00326">
    <property type="entry name" value="Peptidase_S9"/>
    <property type="match status" value="1"/>
</dbReference>
<dbReference type="Proteomes" id="UP000245086">
    <property type="component" value="Unassembled WGS sequence"/>
</dbReference>
<dbReference type="PANTHER" id="PTHR42776">
    <property type="entry name" value="SERINE PEPTIDASE S9 FAMILY MEMBER"/>
    <property type="match status" value="1"/>
</dbReference>